<organism evidence="10 11">
    <name type="scientific">Chloracidobacterium sp. N</name>
    <dbReference type="NCBI Taxonomy" id="2821540"/>
    <lineage>
        <taxon>Bacteria</taxon>
        <taxon>Pseudomonadati</taxon>
        <taxon>Acidobacteriota</taxon>
        <taxon>Terriglobia</taxon>
        <taxon>Terriglobales</taxon>
        <taxon>Acidobacteriaceae</taxon>
        <taxon>Chloracidobacterium</taxon>
        <taxon>Chloracidobacterium aggregatum</taxon>
    </lineage>
</organism>
<dbReference type="EMBL" id="CP072643">
    <property type="protein sequence ID" value="QUV95597.1"/>
    <property type="molecule type" value="Genomic_DNA"/>
</dbReference>
<dbReference type="InterPro" id="IPR019199">
    <property type="entry name" value="Virulence_VapD/CRISPR_Cas2"/>
</dbReference>
<name>A0ABX8B4Q4_9BACT</name>
<protein>
    <recommendedName>
        <fullName evidence="9">CRISPR-associated endoribonuclease Cas2</fullName>
        <ecNumber evidence="9">3.1.-.-</ecNumber>
    </recommendedName>
</protein>
<keyword evidence="4 9" id="KW-0479">Metal-binding</keyword>
<keyword evidence="6 9" id="KW-0378">Hydrolase</keyword>
<keyword evidence="8 9" id="KW-0051">Antiviral defense</keyword>
<evidence type="ECO:0000313" key="10">
    <source>
        <dbReference type="EMBL" id="QUV95597.1"/>
    </source>
</evidence>
<evidence type="ECO:0000256" key="5">
    <source>
        <dbReference type="ARBA" id="ARBA00022759"/>
    </source>
</evidence>
<comment type="subunit">
    <text evidence="9">Homodimer, forms a heterotetramer with a Cas1 homodimer.</text>
</comment>
<comment type="function">
    <text evidence="9">CRISPR (clustered regularly interspaced short palindromic repeat), is an adaptive immune system that provides protection against mobile genetic elements (viruses, transposable elements and conjugative plasmids). CRISPR clusters contain sequences complementary to antecedent mobile elements and target invading nucleic acids. CRISPR clusters are transcribed and processed into CRISPR RNA (crRNA). Functions as a ssRNA-specific endoribonuclease. Involved in the integration of spacer DNA into the CRISPR cassette.</text>
</comment>
<accession>A0ABX8B4Q4</accession>
<evidence type="ECO:0000256" key="3">
    <source>
        <dbReference type="ARBA" id="ARBA00022722"/>
    </source>
</evidence>
<sequence>MGERRWYLVSYDVRDPKRWRKVYERVKGNAERVQFSVFRMYCTKTDLEQLRFDLAKLMTSEDDLLVIHLCPGCARRVVDTSTKTSWDEERKRIEIL</sequence>
<dbReference type="NCBIfam" id="TIGR01573">
    <property type="entry name" value="cas2"/>
    <property type="match status" value="1"/>
</dbReference>
<dbReference type="InterPro" id="IPR021127">
    <property type="entry name" value="CRISPR_associated_Cas2"/>
</dbReference>
<evidence type="ECO:0000256" key="7">
    <source>
        <dbReference type="ARBA" id="ARBA00022842"/>
    </source>
</evidence>
<proteinExistence type="inferred from homology"/>
<evidence type="ECO:0000256" key="2">
    <source>
        <dbReference type="ARBA" id="ARBA00009959"/>
    </source>
</evidence>
<dbReference type="PANTHER" id="PTHR34405">
    <property type="entry name" value="CRISPR-ASSOCIATED ENDORIBONUCLEASE CAS2"/>
    <property type="match status" value="1"/>
</dbReference>
<dbReference type="PANTHER" id="PTHR34405:SF3">
    <property type="entry name" value="CRISPR-ASSOCIATED ENDORIBONUCLEASE CAS2 3"/>
    <property type="match status" value="1"/>
</dbReference>
<evidence type="ECO:0000256" key="1">
    <source>
        <dbReference type="ARBA" id="ARBA00001946"/>
    </source>
</evidence>
<evidence type="ECO:0000256" key="9">
    <source>
        <dbReference type="HAMAP-Rule" id="MF_01471"/>
    </source>
</evidence>
<dbReference type="Pfam" id="PF09827">
    <property type="entry name" value="CRISPR_Cas2"/>
    <property type="match status" value="1"/>
</dbReference>
<evidence type="ECO:0000256" key="6">
    <source>
        <dbReference type="ARBA" id="ARBA00022801"/>
    </source>
</evidence>
<comment type="similarity">
    <text evidence="2 9">Belongs to the CRISPR-associated endoribonuclease Cas2 protein family.</text>
</comment>
<evidence type="ECO:0000313" key="11">
    <source>
        <dbReference type="Proteomes" id="UP000677668"/>
    </source>
</evidence>
<comment type="cofactor">
    <cofactor evidence="1 9">
        <name>Mg(2+)</name>
        <dbReference type="ChEBI" id="CHEBI:18420"/>
    </cofactor>
</comment>
<dbReference type="HAMAP" id="MF_01471">
    <property type="entry name" value="Cas2"/>
    <property type="match status" value="1"/>
</dbReference>
<keyword evidence="7 9" id="KW-0460">Magnesium</keyword>
<evidence type="ECO:0000256" key="4">
    <source>
        <dbReference type="ARBA" id="ARBA00022723"/>
    </source>
</evidence>
<gene>
    <name evidence="9 10" type="primary">cas2</name>
    <name evidence="10" type="ORF">J8C05_12250</name>
</gene>
<dbReference type="EC" id="3.1.-.-" evidence="9"/>
<dbReference type="RefSeq" id="WP_014101088.1">
    <property type="nucleotide sequence ID" value="NZ_CP072643.1"/>
</dbReference>
<keyword evidence="3 9" id="KW-0540">Nuclease</keyword>
<reference evidence="10 11" key="1">
    <citation type="submission" date="2021-03" db="EMBL/GenBank/DDBJ databases">
        <title>Genomic and phenotypic characterization of Chloracidobacterium isolates provides evidence for multiple species.</title>
        <authorList>
            <person name="Saini M.K."/>
            <person name="Costas A.M.G."/>
            <person name="Tank M."/>
            <person name="Bryant D.A."/>
        </authorList>
    </citation>
    <scope>NUCLEOTIDE SEQUENCE [LARGE SCALE GENOMIC DNA]</scope>
    <source>
        <strain evidence="10 11">N</strain>
    </source>
</reference>
<dbReference type="CDD" id="cd09725">
    <property type="entry name" value="Cas2_I_II_III"/>
    <property type="match status" value="1"/>
</dbReference>
<evidence type="ECO:0000256" key="8">
    <source>
        <dbReference type="ARBA" id="ARBA00023118"/>
    </source>
</evidence>
<dbReference type="Gene3D" id="3.30.70.240">
    <property type="match status" value="1"/>
</dbReference>
<keyword evidence="5 9" id="KW-0255">Endonuclease</keyword>
<feature type="binding site" evidence="9">
    <location>
        <position position="12"/>
    </location>
    <ligand>
        <name>Mg(2+)</name>
        <dbReference type="ChEBI" id="CHEBI:18420"/>
        <note>catalytic</note>
    </ligand>
</feature>
<dbReference type="SUPFAM" id="SSF143430">
    <property type="entry name" value="TTP0101/SSO1404-like"/>
    <property type="match status" value="1"/>
</dbReference>
<dbReference type="Proteomes" id="UP000677668">
    <property type="component" value="Chromosome 2"/>
</dbReference>
<keyword evidence="11" id="KW-1185">Reference proteome</keyword>
<dbReference type="GO" id="GO:0004519">
    <property type="term" value="F:endonuclease activity"/>
    <property type="evidence" value="ECO:0007669"/>
    <property type="project" value="UniProtKB-KW"/>
</dbReference>